<gene>
    <name evidence="2" type="ORF">DFQ02_103142</name>
</gene>
<protein>
    <recommendedName>
        <fullName evidence="4">DUF3108 domain-containing protein</fullName>
    </recommendedName>
</protein>
<evidence type="ECO:0000256" key="1">
    <source>
        <dbReference type="SAM" id="SignalP"/>
    </source>
</evidence>
<dbReference type="AlphaFoldDB" id="A0A3D9HH02"/>
<organism evidence="2 3">
    <name type="scientific">Seonamhaeicola aphaedonensis</name>
    <dbReference type="NCBI Taxonomy" id="1461338"/>
    <lineage>
        <taxon>Bacteria</taxon>
        <taxon>Pseudomonadati</taxon>
        <taxon>Bacteroidota</taxon>
        <taxon>Flavobacteriia</taxon>
        <taxon>Flavobacteriales</taxon>
        <taxon>Flavobacteriaceae</taxon>
    </lineage>
</organism>
<dbReference type="OrthoDB" id="1426087at2"/>
<name>A0A3D9HH02_9FLAO</name>
<keyword evidence="3" id="KW-1185">Reference proteome</keyword>
<evidence type="ECO:0008006" key="4">
    <source>
        <dbReference type="Google" id="ProtNLM"/>
    </source>
</evidence>
<evidence type="ECO:0000313" key="3">
    <source>
        <dbReference type="Proteomes" id="UP000256629"/>
    </source>
</evidence>
<proteinExistence type="predicted"/>
<feature type="signal peptide" evidence="1">
    <location>
        <begin position="1"/>
        <end position="21"/>
    </location>
</feature>
<keyword evidence="1" id="KW-0732">Signal</keyword>
<dbReference type="EMBL" id="QRDX01000003">
    <property type="protein sequence ID" value="RED48812.1"/>
    <property type="molecule type" value="Genomic_DNA"/>
</dbReference>
<accession>A0A3D9HH02</accession>
<reference evidence="2 3" key="1">
    <citation type="submission" date="2018-07" db="EMBL/GenBank/DDBJ databases">
        <title>Genomic Encyclopedia of Type Strains, Phase III (KMG-III): the genomes of soil and plant-associated and newly described type strains.</title>
        <authorList>
            <person name="Whitman W."/>
        </authorList>
    </citation>
    <scope>NUCLEOTIDE SEQUENCE [LARGE SCALE GENOMIC DNA]</scope>
    <source>
        <strain evidence="2 3">CECT 8487</strain>
    </source>
</reference>
<sequence>MKKYFIILIALAIHFPIALFSQETFNDGIISIEYFETEQVSNKLNLNSSTKIRGEGVQKISVKCKIKSLNKQRIDINKFSLVDTINKLRYRPTDVSYQPVAGYMVYGKLLKSDIKKKGLVGHYSLGASYKPEVKDSFLDYNIEGYTNIEPTFNFWTDKDPLLSKIYFKPHKFKKFKALFFFAIIKDAPIPNLALYYGDNKVTDIRVK</sequence>
<feature type="chain" id="PRO_5017615427" description="DUF3108 domain-containing protein" evidence="1">
    <location>
        <begin position="22"/>
        <end position="207"/>
    </location>
</feature>
<dbReference type="Proteomes" id="UP000256629">
    <property type="component" value="Unassembled WGS sequence"/>
</dbReference>
<dbReference type="RefSeq" id="WP_116040190.1">
    <property type="nucleotide sequence ID" value="NZ_QRDX01000003.1"/>
</dbReference>
<evidence type="ECO:0000313" key="2">
    <source>
        <dbReference type="EMBL" id="RED48812.1"/>
    </source>
</evidence>
<comment type="caution">
    <text evidence="2">The sequence shown here is derived from an EMBL/GenBank/DDBJ whole genome shotgun (WGS) entry which is preliminary data.</text>
</comment>